<protein>
    <submittedName>
        <fullName evidence="1">Uncharacterized protein</fullName>
    </submittedName>
</protein>
<dbReference type="AlphaFoldDB" id="A0A0B2V6J1"/>
<comment type="caution">
    <text evidence="1">The sequence shown here is derived from an EMBL/GenBank/DDBJ whole genome shotgun (WGS) entry which is preliminary data.</text>
</comment>
<proteinExistence type="predicted"/>
<dbReference type="Proteomes" id="UP000031036">
    <property type="component" value="Unassembled WGS sequence"/>
</dbReference>
<reference evidence="1 2" key="1">
    <citation type="submission" date="2014-11" db="EMBL/GenBank/DDBJ databases">
        <title>Genetic blueprint of the zoonotic pathogen Toxocara canis.</title>
        <authorList>
            <person name="Zhu X.-Q."/>
            <person name="Korhonen P.K."/>
            <person name="Cai H."/>
            <person name="Young N.D."/>
            <person name="Nejsum P."/>
            <person name="von Samson-Himmelstjerna G."/>
            <person name="Boag P.R."/>
            <person name="Tan P."/>
            <person name="Li Q."/>
            <person name="Min J."/>
            <person name="Yang Y."/>
            <person name="Wang X."/>
            <person name="Fang X."/>
            <person name="Hall R.S."/>
            <person name="Hofmann A."/>
            <person name="Sternberg P.W."/>
            <person name="Jex A.R."/>
            <person name="Gasser R.B."/>
        </authorList>
    </citation>
    <scope>NUCLEOTIDE SEQUENCE [LARGE SCALE GENOMIC DNA]</scope>
    <source>
        <strain evidence="1">PN_DK_2014</strain>
    </source>
</reference>
<organism evidence="1 2">
    <name type="scientific">Toxocara canis</name>
    <name type="common">Canine roundworm</name>
    <dbReference type="NCBI Taxonomy" id="6265"/>
    <lineage>
        <taxon>Eukaryota</taxon>
        <taxon>Metazoa</taxon>
        <taxon>Ecdysozoa</taxon>
        <taxon>Nematoda</taxon>
        <taxon>Chromadorea</taxon>
        <taxon>Rhabditida</taxon>
        <taxon>Spirurina</taxon>
        <taxon>Ascaridomorpha</taxon>
        <taxon>Ascaridoidea</taxon>
        <taxon>Toxocaridae</taxon>
        <taxon>Toxocara</taxon>
    </lineage>
</organism>
<keyword evidence="2" id="KW-1185">Reference proteome</keyword>
<gene>
    <name evidence="1" type="ORF">Tcan_06137</name>
</gene>
<accession>A0A0B2V6J1</accession>
<evidence type="ECO:0000313" key="2">
    <source>
        <dbReference type="Proteomes" id="UP000031036"/>
    </source>
</evidence>
<name>A0A0B2V6J1_TOXCA</name>
<sequence>MFESAFSGIEVGDRLATNGVPNSTPVVPSSLSLRFLSLCGGIMLSGGIWTFDFEATSDAESASFDRHRGNPKDCRGSVGFASAACSTNNQFGNNGSKRKLMCKVLWRCATVI</sequence>
<dbReference type="EMBL" id="JPKZ01002384">
    <property type="protein sequence ID" value="KHN77119.1"/>
    <property type="molecule type" value="Genomic_DNA"/>
</dbReference>
<evidence type="ECO:0000313" key="1">
    <source>
        <dbReference type="EMBL" id="KHN77119.1"/>
    </source>
</evidence>